<dbReference type="Proteomes" id="UP000831701">
    <property type="component" value="Chromosome 4"/>
</dbReference>
<organism evidence="1 2">
    <name type="scientific">Scortum barcoo</name>
    <name type="common">barcoo grunter</name>
    <dbReference type="NCBI Taxonomy" id="214431"/>
    <lineage>
        <taxon>Eukaryota</taxon>
        <taxon>Metazoa</taxon>
        <taxon>Chordata</taxon>
        <taxon>Craniata</taxon>
        <taxon>Vertebrata</taxon>
        <taxon>Euteleostomi</taxon>
        <taxon>Actinopterygii</taxon>
        <taxon>Neopterygii</taxon>
        <taxon>Teleostei</taxon>
        <taxon>Neoteleostei</taxon>
        <taxon>Acanthomorphata</taxon>
        <taxon>Eupercaria</taxon>
        <taxon>Centrarchiformes</taxon>
        <taxon>Terapontoidei</taxon>
        <taxon>Terapontidae</taxon>
        <taxon>Scortum</taxon>
    </lineage>
</organism>
<dbReference type="EMBL" id="CM041534">
    <property type="protein sequence ID" value="KAI3373748.1"/>
    <property type="molecule type" value="Genomic_DNA"/>
</dbReference>
<keyword evidence="2" id="KW-1185">Reference proteome</keyword>
<accession>A0ACB8X481</accession>
<evidence type="ECO:0000313" key="2">
    <source>
        <dbReference type="Proteomes" id="UP000831701"/>
    </source>
</evidence>
<gene>
    <name evidence="1" type="ORF">L3Q82_022330</name>
</gene>
<protein>
    <submittedName>
        <fullName evidence="1">Uncharacterized protein</fullName>
    </submittedName>
</protein>
<feature type="non-terminal residue" evidence="1">
    <location>
        <position position="135"/>
    </location>
</feature>
<reference evidence="1" key="1">
    <citation type="submission" date="2022-04" db="EMBL/GenBank/DDBJ databases">
        <title>Jade perch genome.</title>
        <authorList>
            <person name="Chao B."/>
        </authorList>
    </citation>
    <scope>NUCLEOTIDE SEQUENCE</scope>
    <source>
        <strain evidence="1">CB-2022</strain>
    </source>
</reference>
<evidence type="ECO:0000313" key="1">
    <source>
        <dbReference type="EMBL" id="KAI3373748.1"/>
    </source>
</evidence>
<sequence length="135" mass="15142">MSQRALSVPGVRHQGKPGWDSFSHYWCHNIEFCHHLGANVSLSSGYDPECNGQAECLNQELETCLRSAEKERKGGHGAMARKCSKAWAVARRVLLRGQAHMKVAADRHHRPAPKYTPGQKVSQPKTYRSMFTPES</sequence>
<proteinExistence type="predicted"/>
<comment type="caution">
    <text evidence="1">The sequence shown here is derived from an EMBL/GenBank/DDBJ whole genome shotgun (WGS) entry which is preliminary data.</text>
</comment>
<name>A0ACB8X481_9TELE</name>